<sequence>MKRNYAAAAGAVVLAFCLAVAFWMMHSRTPAVPVTEKGPVIACADVEHIMMSHPSYSQYHRLELEYNAMVAQYQFEQWHYSKQAASQGQAAKDFSMTDALSSAALDQELQARVAIKQNELNAALEQRYQTLIRERRQTQPALSDEENLKIVNLRLKLAALALSSSERKAAEQELQALLRKNGGDHQTDAAAAADIAAAMAPDKEKAQKELQAYALQVKDELAARQQSSRELFTKQMDSFGKRPEPAVWNAAWKEKLEAKEKEMKDQKEAILADIRDKAAAVAEEQGIDIIFSEYEGIGTALDVTDDIIVKLA</sequence>
<organism evidence="2 3">
    <name type="scientific">Megasphaera hexanoica</name>
    <dbReference type="NCBI Taxonomy" id="1675036"/>
    <lineage>
        <taxon>Bacteria</taxon>
        <taxon>Bacillati</taxon>
        <taxon>Bacillota</taxon>
        <taxon>Negativicutes</taxon>
        <taxon>Veillonellales</taxon>
        <taxon>Veillonellaceae</taxon>
        <taxon>Megasphaera</taxon>
    </lineage>
</organism>
<evidence type="ECO:0000313" key="3">
    <source>
        <dbReference type="Proteomes" id="UP000591071"/>
    </source>
</evidence>
<evidence type="ECO:0000256" key="1">
    <source>
        <dbReference type="SAM" id="Coils"/>
    </source>
</evidence>
<name>A0A848BTK4_9FIRM</name>
<dbReference type="Gene3D" id="3.30.910.20">
    <property type="entry name" value="Skp domain"/>
    <property type="match status" value="1"/>
</dbReference>
<dbReference type="Proteomes" id="UP000591071">
    <property type="component" value="Unassembled WGS sequence"/>
</dbReference>
<feature type="coiled-coil region" evidence="1">
    <location>
        <begin position="106"/>
        <end position="134"/>
    </location>
</feature>
<accession>A0A848BTK4</accession>
<evidence type="ECO:0000313" key="2">
    <source>
        <dbReference type="EMBL" id="NME28575.1"/>
    </source>
</evidence>
<dbReference type="SUPFAM" id="SSF111384">
    <property type="entry name" value="OmpH-like"/>
    <property type="match status" value="1"/>
</dbReference>
<dbReference type="EMBL" id="JABAFG010000012">
    <property type="protein sequence ID" value="NME28575.1"/>
    <property type="molecule type" value="Genomic_DNA"/>
</dbReference>
<feature type="coiled-coil region" evidence="1">
    <location>
        <begin position="160"/>
        <end position="223"/>
    </location>
</feature>
<protein>
    <submittedName>
        <fullName evidence="2">OmpH family outer membrane protein</fullName>
    </submittedName>
</protein>
<comment type="caution">
    <text evidence="2">The sequence shown here is derived from an EMBL/GenBank/DDBJ whole genome shotgun (WGS) entry which is preliminary data.</text>
</comment>
<proteinExistence type="predicted"/>
<dbReference type="InterPro" id="IPR024930">
    <property type="entry name" value="Skp_dom_sf"/>
</dbReference>
<reference evidence="2 3" key="1">
    <citation type="submission" date="2020-04" db="EMBL/GenBank/DDBJ databases">
        <authorList>
            <person name="Hitch T.C.A."/>
            <person name="Wylensek D."/>
            <person name="Clavel T."/>
        </authorList>
    </citation>
    <scope>NUCLEOTIDE SEQUENCE [LARGE SCALE GENOMIC DNA]</scope>
    <source>
        <strain evidence="2 3">Oil-RF-744-FAT-WT-6-1</strain>
    </source>
</reference>
<gene>
    <name evidence="2" type="ORF">HF872_08040</name>
</gene>
<keyword evidence="1" id="KW-0175">Coiled coil</keyword>
<dbReference type="RefSeq" id="WP_059075545.1">
    <property type="nucleotide sequence ID" value="NZ_JABAFG010000012.1"/>
</dbReference>
<dbReference type="AlphaFoldDB" id="A0A848BTK4"/>